<organism evidence="3 4">
    <name type="scientific">Clostridium tagluense</name>
    <dbReference type="NCBI Taxonomy" id="360422"/>
    <lineage>
        <taxon>Bacteria</taxon>
        <taxon>Bacillati</taxon>
        <taxon>Bacillota</taxon>
        <taxon>Clostridia</taxon>
        <taxon>Eubacteriales</taxon>
        <taxon>Clostridiaceae</taxon>
        <taxon>Clostridium</taxon>
    </lineage>
</organism>
<keyword evidence="1" id="KW-0472">Membrane</keyword>
<keyword evidence="1" id="KW-1133">Transmembrane helix</keyword>
<keyword evidence="4" id="KW-1185">Reference proteome</keyword>
<accession>A0A401UH27</accession>
<dbReference type="RefSeq" id="WP_124997585.1">
    <property type="nucleotide sequence ID" value="NZ_BHYK01000002.1"/>
</dbReference>
<comment type="caution">
    <text evidence="3">The sequence shown here is derived from an EMBL/GenBank/DDBJ whole genome shotgun (WGS) entry which is preliminary data.</text>
</comment>
<proteinExistence type="predicted"/>
<gene>
    <name evidence="3" type="ORF">Ctaglu_04120</name>
</gene>
<dbReference type="InterPro" id="IPR003675">
    <property type="entry name" value="Rce1/LyrA-like_dom"/>
</dbReference>
<evidence type="ECO:0000259" key="2">
    <source>
        <dbReference type="Pfam" id="PF02517"/>
    </source>
</evidence>
<feature type="transmembrane region" description="Helical" evidence="1">
    <location>
        <begin position="76"/>
        <end position="98"/>
    </location>
</feature>
<feature type="transmembrane region" description="Helical" evidence="1">
    <location>
        <begin position="303"/>
        <end position="320"/>
    </location>
</feature>
<dbReference type="PANTHER" id="PTHR35797:SF1">
    <property type="entry name" value="PROTEASE"/>
    <property type="match status" value="1"/>
</dbReference>
<dbReference type="OrthoDB" id="9777755at2"/>
<feature type="transmembrane region" description="Helical" evidence="1">
    <location>
        <begin position="176"/>
        <end position="199"/>
    </location>
</feature>
<protein>
    <submittedName>
        <fullName evidence="3">CAAX amino protease</fullName>
    </submittedName>
</protein>
<keyword evidence="1" id="KW-0812">Transmembrane</keyword>
<feature type="transmembrane region" description="Helical" evidence="1">
    <location>
        <begin position="104"/>
        <end position="122"/>
    </location>
</feature>
<keyword evidence="3" id="KW-0378">Hydrolase</keyword>
<feature type="transmembrane region" description="Helical" evidence="1">
    <location>
        <begin position="220"/>
        <end position="241"/>
    </location>
</feature>
<evidence type="ECO:0000313" key="4">
    <source>
        <dbReference type="Proteomes" id="UP000287872"/>
    </source>
</evidence>
<dbReference type="Pfam" id="PF02517">
    <property type="entry name" value="Rce1-like"/>
    <property type="match status" value="1"/>
</dbReference>
<dbReference type="GO" id="GO:0006508">
    <property type="term" value="P:proteolysis"/>
    <property type="evidence" value="ECO:0007669"/>
    <property type="project" value="UniProtKB-KW"/>
</dbReference>
<feature type="transmembrane region" description="Helical" evidence="1">
    <location>
        <begin position="274"/>
        <end position="297"/>
    </location>
</feature>
<dbReference type="PANTHER" id="PTHR35797">
    <property type="entry name" value="PROTEASE-RELATED"/>
    <property type="match status" value="1"/>
</dbReference>
<feature type="domain" description="CAAX prenyl protease 2/Lysostaphin resistance protein A-like" evidence="2">
    <location>
        <begin position="187"/>
        <end position="286"/>
    </location>
</feature>
<feature type="transmembrane region" description="Helical" evidence="1">
    <location>
        <begin position="143"/>
        <end position="164"/>
    </location>
</feature>
<reference evidence="3 4" key="1">
    <citation type="submission" date="2018-11" db="EMBL/GenBank/DDBJ databases">
        <title>Genome sequencing and assembly of Clostridium tagluense strain A121.</title>
        <authorList>
            <person name="Murakami T."/>
            <person name="Segawa T."/>
            <person name="Shcherbakova V.A."/>
            <person name="Mori H."/>
            <person name="Yoshimura Y."/>
        </authorList>
    </citation>
    <scope>NUCLEOTIDE SEQUENCE [LARGE SCALE GENOMIC DNA]</scope>
    <source>
        <strain evidence="3 4">A121</strain>
    </source>
</reference>
<dbReference type="InterPro" id="IPR042150">
    <property type="entry name" value="MmRce1-like"/>
</dbReference>
<feature type="transmembrane region" description="Helical" evidence="1">
    <location>
        <begin position="45"/>
        <end position="64"/>
    </location>
</feature>
<feature type="transmembrane region" description="Helical" evidence="1">
    <location>
        <begin position="247"/>
        <end position="267"/>
    </location>
</feature>
<sequence>MGENLKQTKDEVSLFLFITFLITFLMGGFMLYVHKTMINVNLATFAEVQMFYPAFVVIALKMFYYKEEINNNILIFYKIYIGLFIISFAIQILGVFLFPHKLEIIQAIVLSIFSIVTFSLVIKNKENCFEKINMVFGKNFKMVIILAVIFFILKLVVSLVYAILPGQVFSISGNDISKTILSIITIPINIVLIWIMFFGEEFAWRGYLQPRLQVMFGKKLGVIILGFIWGFWHFPLCFMLYSPATPILCVISHVFYCTIIGVFLGYVYMKTGNLWSVIIIHIINNSSLSAGAGYGAILTLKDVAISILLFAIVYLPFIFTKEYKADKNEFNIQE</sequence>
<keyword evidence="3" id="KW-0645">Protease</keyword>
<dbReference type="Proteomes" id="UP000287872">
    <property type="component" value="Unassembled WGS sequence"/>
</dbReference>
<dbReference type="GO" id="GO:0004175">
    <property type="term" value="F:endopeptidase activity"/>
    <property type="evidence" value="ECO:0007669"/>
    <property type="project" value="UniProtKB-ARBA"/>
</dbReference>
<dbReference type="EMBL" id="BHYK01000002">
    <property type="protein sequence ID" value="GCD08789.1"/>
    <property type="molecule type" value="Genomic_DNA"/>
</dbReference>
<dbReference type="AlphaFoldDB" id="A0A401UH27"/>
<evidence type="ECO:0000313" key="3">
    <source>
        <dbReference type="EMBL" id="GCD08789.1"/>
    </source>
</evidence>
<dbReference type="GO" id="GO:0080120">
    <property type="term" value="P:CAAX-box protein maturation"/>
    <property type="evidence" value="ECO:0007669"/>
    <property type="project" value="UniProtKB-ARBA"/>
</dbReference>
<evidence type="ECO:0000256" key="1">
    <source>
        <dbReference type="SAM" id="Phobius"/>
    </source>
</evidence>
<feature type="transmembrane region" description="Helical" evidence="1">
    <location>
        <begin position="12"/>
        <end position="33"/>
    </location>
</feature>
<name>A0A401UH27_9CLOT</name>